<dbReference type="InterPro" id="IPR012337">
    <property type="entry name" value="RNaseH-like_sf"/>
</dbReference>
<evidence type="ECO:0008006" key="3">
    <source>
        <dbReference type="Google" id="ProtNLM"/>
    </source>
</evidence>
<dbReference type="InterPro" id="IPR036397">
    <property type="entry name" value="RNaseH_sf"/>
</dbReference>
<reference evidence="1 2" key="1">
    <citation type="submission" date="2022-01" db="EMBL/GenBank/DDBJ databases">
        <title>A chromosomal length assembly of Cordylochernes scorpioides.</title>
        <authorList>
            <person name="Zeh D."/>
            <person name="Zeh J."/>
        </authorList>
    </citation>
    <scope>NUCLEOTIDE SEQUENCE [LARGE SCALE GENOMIC DNA]</scope>
    <source>
        <strain evidence="1">IN4F17</strain>
        <tissue evidence="1">Whole Body</tissue>
    </source>
</reference>
<protein>
    <recommendedName>
        <fullName evidence="3">Integrase catalytic domain-containing protein</fullName>
    </recommendedName>
</protein>
<evidence type="ECO:0000313" key="1">
    <source>
        <dbReference type="EMBL" id="UYV62711.1"/>
    </source>
</evidence>
<dbReference type="Proteomes" id="UP001235939">
    <property type="component" value="Chromosome 02"/>
</dbReference>
<sequence>MSHLMFGPPTSLDVNLLENNVWSVFEREYDTTRVIYSGGTKMMHPPGNESVLNNRRKKFWIVDGCQIVLFVSRQCWVYRLCGATPIIPEMGIIPHYRFSVYQVPFTFSFFTQITVTVGRRQEKRWGAIFTCLVTRAIHLELDHGLNTDEALMELSRFIDTRGRPFAICSDNGTNFVDASKEMKIATQHIVFKEIAASERFGPIEWSLFHPQRHISIT</sequence>
<organism evidence="1 2">
    <name type="scientific">Cordylochernes scorpioides</name>
    <dbReference type="NCBI Taxonomy" id="51811"/>
    <lineage>
        <taxon>Eukaryota</taxon>
        <taxon>Metazoa</taxon>
        <taxon>Ecdysozoa</taxon>
        <taxon>Arthropoda</taxon>
        <taxon>Chelicerata</taxon>
        <taxon>Arachnida</taxon>
        <taxon>Pseudoscorpiones</taxon>
        <taxon>Cheliferoidea</taxon>
        <taxon>Chernetidae</taxon>
        <taxon>Cordylochernes</taxon>
    </lineage>
</organism>
<dbReference type="PANTHER" id="PTHR47331">
    <property type="entry name" value="PHD-TYPE DOMAIN-CONTAINING PROTEIN"/>
    <property type="match status" value="1"/>
</dbReference>
<evidence type="ECO:0000313" key="2">
    <source>
        <dbReference type="Proteomes" id="UP001235939"/>
    </source>
</evidence>
<dbReference type="Gene3D" id="3.30.420.10">
    <property type="entry name" value="Ribonuclease H-like superfamily/Ribonuclease H"/>
    <property type="match status" value="1"/>
</dbReference>
<dbReference type="SUPFAM" id="SSF53098">
    <property type="entry name" value="Ribonuclease H-like"/>
    <property type="match status" value="1"/>
</dbReference>
<accession>A0ABY6K1F9</accession>
<keyword evidence="2" id="KW-1185">Reference proteome</keyword>
<dbReference type="EMBL" id="CP092864">
    <property type="protein sequence ID" value="UYV62711.1"/>
    <property type="molecule type" value="Genomic_DNA"/>
</dbReference>
<gene>
    <name evidence="1" type="ORF">LAZ67_2001666</name>
</gene>
<name>A0ABY6K1F9_9ARAC</name>
<proteinExistence type="predicted"/>